<dbReference type="InterPro" id="IPR040976">
    <property type="entry name" value="Pkinase_fungal"/>
</dbReference>
<keyword evidence="3" id="KW-1185">Reference proteome</keyword>
<evidence type="ECO:0000313" key="3">
    <source>
        <dbReference type="Proteomes" id="UP000298030"/>
    </source>
</evidence>
<reference evidence="2 3" key="1">
    <citation type="journal article" date="2019" name="Nat. Ecol. Evol.">
        <title>Megaphylogeny resolves global patterns of mushroom evolution.</title>
        <authorList>
            <person name="Varga T."/>
            <person name="Krizsan K."/>
            <person name="Foldi C."/>
            <person name="Dima B."/>
            <person name="Sanchez-Garcia M."/>
            <person name="Sanchez-Ramirez S."/>
            <person name="Szollosi G.J."/>
            <person name="Szarkandi J.G."/>
            <person name="Papp V."/>
            <person name="Albert L."/>
            <person name="Andreopoulos W."/>
            <person name="Angelini C."/>
            <person name="Antonin V."/>
            <person name="Barry K.W."/>
            <person name="Bougher N.L."/>
            <person name="Buchanan P."/>
            <person name="Buyck B."/>
            <person name="Bense V."/>
            <person name="Catcheside P."/>
            <person name="Chovatia M."/>
            <person name="Cooper J."/>
            <person name="Damon W."/>
            <person name="Desjardin D."/>
            <person name="Finy P."/>
            <person name="Geml J."/>
            <person name="Haridas S."/>
            <person name="Hughes K."/>
            <person name="Justo A."/>
            <person name="Karasinski D."/>
            <person name="Kautmanova I."/>
            <person name="Kiss B."/>
            <person name="Kocsube S."/>
            <person name="Kotiranta H."/>
            <person name="LaButti K.M."/>
            <person name="Lechner B.E."/>
            <person name="Liimatainen K."/>
            <person name="Lipzen A."/>
            <person name="Lukacs Z."/>
            <person name="Mihaltcheva S."/>
            <person name="Morgado L.N."/>
            <person name="Niskanen T."/>
            <person name="Noordeloos M.E."/>
            <person name="Ohm R.A."/>
            <person name="Ortiz-Santana B."/>
            <person name="Ovrebo C."/>
            <person name="Racz N."/>
            <person name="Riley R."/>
            <person name="Savchenko A."/>
            <person name="Shiryaev A."/>
            <person name="Soop K."/>
            <person name="Spirin V."/>
            <person name="Szebenyi C."/>
            <person name="Tomsovsky M."/>
            <person name="Tulloss R.E."/>
            <person name="Uehling J."/>
            <person name="Grigoriev I.V."/>
            <person name="Vagvolgyi C."/>
            <person name="Papp T."/>
            <person name="Martin F.M."/>
            <person name="Miettinen O."/>
            <person name="Hibbett D.S."/>
            <person name="Nagy L.G."/>
        </authorList>
    </citation>
    <scope>NUCLEOTIDE SEQUENCE [LARGE SCALE GENOMIC DNA]</scope>
    <source>
        <strain evidence="2 3">FP101781</strain>
    </source>
</reference>
<sequence length="365" mass="42527">MVTFIEVKLDDKLLNKEGHKEQLVVYVRYVRHRFNFSSTHPWSSRQIFAHQPNRWFVRCAILSENRILVYQFDRAGAQTTRTYDIHAGPEHFVRIILLLCTDKDDRHLGLDDTLRWEMDDNGRKERGFMRTLALDRAKELVLLNVNPIAHHRHIRGSGTTLWGAYDPDTMVEYLVKESWISEDRIPEWMILQRAAEHGVKGVCRMAWYEECLLSVDAIRCEETTDLFFNRIQFRIVMERYGKEIEKFTSVLQVLEALRDAIAAHMCLQKIGILHRDISDKTILLGKTGAPVGWRGVLIDLTKNLQWYDRTFSPLNCVSSSLLQGSHFFRSCGILESLTESNEGKLAPAHDYLDDLESFFFVLCYL</sequence>
<dbReference type="AlphaFoldDB" id="A0A4Y7SIY7"/>
<dbReference type="PANTHER" id="PTHR38248">
    <property type="entry name" value="FUNK1 6"/>
    <property type="match status" value="1"/>
</dbReference>
<dbReference type="OrthoDB" id="5569250at2759"/>
<comment type="caution">
    <text evidence="2">The sequence shown here is derived from an EMBL/GenBank/DDBJ whole genome shotgun (WGS) entry which is preliminary data.</text>
</comment>
<evidence type="ECO:0000313" key="2">
    <source>
        <dbReference type="EMBL" id="TEB21860.1"/>
    </source>
</evidence>
<dbReference type="InterPro" id="IPR011009">
    <property type="entry name" value="Kinase-like_dom_sf"/>
</dbReference>
<name>A0A4Y7SIY7_COPMI</name>
<dbReference type="SUPFAM" id="SSF56112">
    <property type="entry name" value="Protein kinase-like (PK-like)"/>
    <property type="match status" value="1"/>
</dbReference>
<dbReference type="Proteomes" id="UP000298030">
    <property type="component" value="Unassembled WGS sequence"/>
</dbReference>
<dbReference type="PANTHER" id="PTHR38248:SF2">
    <property type="entry name" value="FUNK1 11"/>
    <property type="match status" value="1"/>
</dbReference>
<protein>
    <recommendedName>
        <fullName evidence="1">Fungal-type protein kinase domain-containing protein</fullName>
    </recommendedName>
</protein>
<organism evidence="2 3">
    <name type="scientific">Coprinellus micaceus</name>
    <name type="common">Glistening ink-cap mushroom</name>
    <name type="synonym">Coprinus micaceus</name>
    <dbReference type="NCBI Taxonomy" id="71717"/>
    <lineage>
        <taxon>Eukaryota</taxon>
        <taxon>Fungi</taxon>
        <taxon>Dikarya</taxon>
        <taxon>Basidiomycota</taxon>
        <taxon>Agaricomycotina</taxon>
        <taxon>Agaricomycetes</taxon>
        <taxon>Agaricomycetidae</taxon>
        <taxon>Agaricales</taxon>
        <taxon>Agaricineae</taxon>
        <taxon>Psathyrellaceae</taxon>
        <taxon>Coprinellus</taxon>
    </lineage>
</organism>
<evidence type="ECO:0000259" key="1">
    <source>
        <dbReference type="Pfam" id="PF17667"/>
    </source>
</evidence>
<feature type="non-terminal residue" evidence="2">
    <location>
        <position position="365"/>
    </location>
</feature>
<proteinExistence type="predicted"/>
<dbReference type="EMBL" id="QPFP01000101">
    <property type="protein sequence ID" value="TEB21860.1"/>
    <property type="molecule type" value="Genomic_DNA"/>
</dbReference>
<feature type="domain" description="Fungal-type protein kinase" evidence="1">
    <location>
        <begin position="43"/>
        <end position="210"/>
    </location>
</feature>
<feature type="domain" description="Fungal-type protein kinase" evidence="1">
    <location>
        <begin position="227"/>
        <end position="364"/>
    </location>
</feature>
<dbReference type="Pfam" id="PF17667">
    <property type="entry name" value="Pkinase_fungal"/>
    <property type="match status" value="2"/>
</dbReference>
<gene>
    <name evidence="2" type="ORF">FA13DRAFT_1829542</name>
</gene>
<accession>A0A4Y7SIY7</accession>